<keyword evidence="1" id="KW-1133">Transmembrane helix</keyword>
<dbReference type="EMBL" id="CADCTZ010001825">
    <property type="protein sequence ID" value="CAA9422149.1"/>
    <property type="molecule type" value="Genomic_DNA"/>
</dbReference>
<feature type="transmembrane region" description="Helical" evidence="1">
    <location>
        <begin position="143"/>
        <end position="164"/>
    </location>
</feature>
<feature type="transmembrane region" description="Helical" evidence="1">
    <location>
        <begin position="311"/>
        <end position="330"/>
    </location>
</feature>
<keyword evidence="1" id="KW-0472">Membrane</keyword>
<feature type="transmembrane region" description="Helical" evidence="1">
    <location>
        <begin position="407"/>
        <end position="427"/>
    </location>
</feature>
<evidence type="ECO:0000313" key="2">
    <source>
        <dbReference type="EMBL" id="CAA9422149.1"/>
    </source>
</evidence>
<feature type="transmembrane region" description="Helical" evidence="1">
    <location>
        <begin position="285"/>
        <end position="304"/>
    </location>
</feature>
<name>A0A6J4PPX1_9CYAN</name>
<dbReference type="InterPro" id="IPR018650">
    <property type="entry name" value="STSV1_Orf64"/>
</dbReference>
<feature type="transmembrane region" description="Helical" evidence="1">
    <location>
        <begin position="336"/>
        <end position="354"/>
    </location>
</feature>
<keyword evidence="1" id="KW-0812">Transmembrane</keyword>
<proteinExistence type="predicted"/>
<feature type="transmembrane region" description="Helical" evidence="1">
    <location>
        <begin position="221"/>
        <end position="241"/>
    </location>
</feature>
<organism evidence="2">
    <name type="scientific">uncultured Microcoleus sp</name>
    <dbReference type="NCBI Taxonomy" id="259945"/>
    <lineage>
        <taxon>Bacteria</taxon>
        <taxon>Bacillati</taxon>
        <taxon>Cyanobacteriota</taxon>
        <taxon>Cyanophyceae</taxon>
        <taxon>Oscillatoriophycideae</taxon>
        <taxon>Oscillatoriales</taxon>
        <taxon>Microcoleaceae</taxon>
        <taxon>Microcoleus</taxon>
        <taxon>environmental samples</taxon>
    </lineage>
</organism>
<reference evidence="2" key="1">
    <citation type="submission" date="2020-02" db="EMBL/GenBank/DDBJ databases">
        <authorList>
            <person name="Meier V. D."/>
        </authorList>
    </citation>
    <scope>NUCLEOTIDE SEQUENCE</scope>
    <source>
        <strain evidence="2">AVDCRST_MAG84</strain>
    </source>
</reference>
<dbReference type="Pfam" id="PF09852">
    <property type="entry name" value="DUF2079"/>
    <property type="match status" value="1"/>
</dbReference>
<feature type="transmembrane region" description="Helical" evidence="1">
    <location>
        <begin position="32"/>
        <end position="50"/>
    </location>
</feature>
<dbReference type="AlphaFoldDB" id="A0A6J4PPX1"/>
<evidence type="ECO:0000256" key="1">
    <source>
        <dbReference type="SAM" id="Phobius"/>
    </source>
</evidence>
<feature type="transmembrane region" description="Helical" evidence="1">
    <location>
        <begin position="109"/>
        <end position="131"/>
    </location>
</feature>
<gene>
    <name evidence="2" type="ORF">AVDCRST_MAG84-7244</name>
</gene>
<feature type="transmembrane region" description="Helical" evidence="1">
    <location>
        <begin position="184"/>
        <end position="214"/>
    </location>
</feature>
<protein>
    <submittedName>
        <fullName evidence="2">Motiftubulin-beta mRNA autoregulation signal</fullName>
    </submittedName>
</protein>
<sequence length="537" mass="60769">MQNRENFADSSEDISVSIAENREEGRSQLPSSLVWAIATAAAIFFLCSSLRHALFQSTAFDLGIFDQAIYLISQNQTPFSSLMGIHILGDHAAVIYYPLAWLYKISPDVHWLLLVQAVALSLGAWPSWSLARLAGLNQEQSRAIALIYLLYPVVFNINLFDFHPEVIALPALLAAILAARLNKIVWFCTAILLVLSCKAVLSITVAAVGLWLFFCEKKQRCGAIALLLGAAWFLIASQKIIPFFSGSEVAGVGRYSYLGKSVLEIILNLILKPQLVLGKILSFDTFKYLFLLTLPVIWLLLPFSGKLRLQYLTALIPAIPTLLINILSDLPFQRSLAYQYSVPVIPFLLLASIAKEETRKREEERGNKQEDTANKQQLFTSVNLPKFPSSKFENLPFKNFRLPQLRLGIQLPRIMIIWSLIIFLFLGEYKDFYLYLNRLDTWQATREAVAQVQPQSSILTDNRLAPHFAHRPIVKLLSQISPQTNLAEFQYILLNLRHPWPDTEKLGDTLANQLKNSPDFKLTYQKNEVLLFKRSAD</sequence>
<accession>A0A6J4PPX1</accession>